<dbReference type="OrthoDB" id="10457212at2759"/>
<name>A0A1V6SH43_9EURO</name>
<evidence type="ECO:0000256" key="1">
    <source>
        <dbReference type="SAM" id="Phobius"/>
    </source>
</evidence>
<gene>
    <name evidence="2" type="ORF">PENFLA_c059G10111</name>
</gene>
<organism evidence="2 3">
    <name type="scientific">Penicillium flavigenum</name>
    <dbReference type="NCBI Taxonomy" id="254877"/>
    <lineage>
        <taxon>Eukaryota</taxon>
        <taxon>Fungi</taxon>
        <taxon>Dikarya</taxon>
        <taxon>Ascomycota</taxon>
        <taxon>Pezizomycotina</taxon>
        <taxon>Eurotiomycetes</taxon>
        <taxon>Eurotiomycetidae</taxon>
        <taxon>Eurotiales</taxon>
        <taxon>Aspergillaceae</taxon>
        <taxon>Penicillium</taxon>
    </lineage>
</organism>
<comment type="caution">
    <text evidence="2">The sequence shown here is derived from an EMBL/GenBank/DDBJ whole genome shotgun (WGS) entry which is preliminary data.</text>
</comment>
<feature type="transmembrane region" description="Helical" evidence="1">
    <location>
        <begin position="40"/>
        <end position="61"/>
    </location>
</feature>
<keyword evidence="1" id="KW-1133">Transmembrane helix</keyword>
<protein>
    <submittedName>
        <fullName evidence="2">Uncharacterized protein</fullName>
    </submittedName>
</protein>
<reference evidence="3" key="1">
    <citation type="journal article" date="2017" name="Nat. Microbiol.">
        <title>Global analysis of biosynthetic gene clusters reveals vast potential of secondary metabolite production in Penicillium species.</title>
        <authorList>
            <person name="Nielsen J.C."/>
            <person name="Grijseels S."/>
            <person name="Prigent S."/>
            <person name="Ji B."/>
            <person name="Dainat J."/>
            <person name="Nielsen K.F."/>
            <person name="Frisvad J.C."/>
            <person name="Workman M."/>
            <person name="Nielsen J."/>
        </authorList>
    </citation>
    <scope>NUCLEOTIDE SEQUENCE [LARGE SCALE GENOMIC DNA]</scope>
    <source>
        <strain evidence="3">IBT 14082</strain>
    </source>
</reference>
<keyword evidence="1" id="KW-0812">Transmembrane</keyword>
<accession>A0A1V6SH43</accession>
<proteinExistence type="predicted"/>
<keyword evidence="1" id="KW-0472">Membrane</keyword>
<dbReference type="AlphaFoldDB" id="A0A1V6SH43"/>
<keyword evidence="3" id="KW-1185">Reference proteome</keyword>
<sequence length="92" mass="10042">MTSSPIPTLVHRAEDDSVLEELFQPAREAGDVLTPLALNILWLAVVFSLVFETIKLFFWLVRRLLMLALPVKKVEAGGEEGDGAQGDGAPHS</sequence>
<evidence type="ECO:0000313" key="3">
    <source>
        <dbReference type="Proteomes" id="UP000191342"/>
    </source>
</evidence>
<dbReference type="Proteomes" id="UP000191342">
    <property type="component" value="Unassembled WGS sequence"/>
</dbReference>
<dbReference type="EMBL" id="MLQL01000059">
    <property type="protein sequence ID" value="OQE12913.1"/>
    <property type="molecule type" value="Genomic_DNA"/>
</dbReference>
<evidence type="ECO:0000313" key="2">
    <source>
        <dbReference type="EMBL" id="OQE12913.1"/>
    </source>
</evidence>